<dbReference type="AlphaFoldDB" id="A0A1G9Q1J6"/>
<dbReference type="PANTHER" id="PTHR30146:SF138">
    <property type="entry name" value="TRANSCRIPTIONAL REGULATORY PROTEIN"/>
    <property type="match status" value="1"/>
</dbReference>
<dbReference type="PANTHER" id="PTHR30146">
    <property type="entry name" value="LACI-RELATED TRANSCRIPTIONAL REPRESSOR"/>
    <property type="match status" value="1"/>
</dbReference>
<evidence type="ECO:0000256" key="1">
    <source>
        <dbReference type="ARBA" id="ARBA00023015"/>
    </source>
</evidence>
<dbReference type="GO" id="GO:0000976">
    <property type="term" value="F:transcription cis-regulatory region binding"/>
    <property type="evidence" value="ECO:0007669"/>
    <property type="project" value="TreeGrafter"/>
</dbReference>
<protein>
    <submittedName>
        <fullName evidence="5">Transcriptional regulator, LacI family</fullName>
    </submittedName>
</protein>
<dbReference type="Gene3D" id="1.10.260.40">
    <property type="entry name" value="lambda repressor-like DNA-binding domains"/>
    <property type="match status" value="1"/>
</dbReference>
<dbReference type="GO" id="GO:0003700">
    <property type="term" value="F:DNA-binding transcription factor activity"/>
    <property type="evidence" value="ECO:0007669"/>
    <property type="project" value="TreeGrafter"/>
</dbReference>
<dbReference type="SUPFAM" id="SSF53822">
    <property type="entry name" value="Periplasmic binding protein-like I"/>
    <property type="match status" value="1"/>
</dbReference>
<proteinExistence type="predicted"/>
<dbReference type="InterPro" id="IPR010982">
    <property type="entry name" value="Lambda_DNA-bd_dom_sf"/>
</dbReference>
<dbReference type="Pfam" id="PF13377">
    <property type="entry name" value="Peripla_BP_3"/>
    <property type="match status" value="1"/>
</dbReference>
<dbReference type="InterPro" id="IPR000843">
    <property type="entry name" value="HTH_LacI"/>
</dbReference>
<dbReference type="PROSITE" id="PS50932">
    <property type="entry name" value="HTH_LACI_2"/>
    <property type="match status" value="1"/>
</dbReference>
<evidence type="ECO:0000256" key="2">
    <source>
        <dbReference type="ARBA" id="ARBA00023125"/>
    </source>
</evidence>
<dbReference type="InterPro" id="IPR028082">
    <property type="entry name" value="Peripla_BP_I"/>
</dbReference>
<name>A0A1G9Q1J6_9ACTN</name>
<dbReference type="SUPFAM" id="SSF47413">
    <property type="entry name" value="lambda repressor-like DNA-binding domains"/>
    <property type="match status" value="1"/>
</dbReference>
<sequence>MANDPSRPRPTMAEVARAAKVSVMTVSYTYAQPDRVSEPTRARVREAAARLGYPGPHPGARSLRRGRAGSLGVVLGEHLTYAFEDPQATRFLAGVAEVCAGHGLGLTIVPITGAPSDTDRVAEAAVDGFVVWTTSDDDPVVPAVAATGLPAVVHGGPHHRDVPFVAIDDRAAARAVAAEALASARRPMVLSFPLDRARTSGVRTGLDPAEATFRVTRERLRGVRDAWEAAGGRWQQVRVAVCARNSACEADSLATAFLAGPDAPDAVMAMSDELALGLMRAAGRAGLAVPGDLAVTGWDDTDAAAAAGLTTVAQNLRAQGARCAQLVLGEEATDETDPIEWRLVLRDSTRR</sequence>
<dbReference type="OrthoDB" id="59108at2"/>
<keyword evidence="2" id="KW-0238">DNA-binding</keyword>
<keyword evidence="3" id="KW-0804">Transcription</keyword>
<gene>
    <name evidence="5" type="ORF">SAMN05421869_13519</name>
</gene>
<keyword evidence="1" id="KW-0805">Transcription regulation</keyword>
<reference evidence="5 6" key="1">
    <citation type="submission" date="2016-10" db="EMBL/GenBank/DDBJ databases">
        <authorList>
            <person name="de Groot N.N."/>
        </authorList>
    </citation>
    <scope>NUCLEOTIDE SEQUENCE [LARGE SCALE GENOMIC DNA]</scope>
    <source>
        <strain evidence="5 6">CGMCC 4.6533</strain>
    </source>
</reference>
<dbReference type="Gene3D" id="3.40.50.2300">
    <property type="match status" value="2"/>
</dbReference>
<dbReference type="CDD" id="cd06279">
    <property type="entry name" value="PBP1_LacI-like"/>
    <property type="match status" value="1"/>
</dbReference>
<feature type="domain" description="HTH lacI-type" evidence="4">
    <location>
        <begin position="10"/>
        <end position="65"/>
    </location>
</feature>
<evidence type="ECO:0000313" key="5">
    <source>
        <dbReference type="EMBL" id="SDM04793.1"/>
    </source>
</evidence>
<dbReference type="RefSeq" id="WP_090946013.1">
    <property type="nucleotide sequence ID" value="NZ_FNDJ01000035.1"/>
</dbReference>
<evidence type="ECO:0000313" key="6">
    <source>
        <dbReference type="Proteomes" id="UP000199202"/>
    </source>
</evidence>
<dbReference type="STRING" id="633440.SAMN05421869_13519"/>
<dbReference type="EMBL" id="FNDJ01000035">
    <property type="protein sequence ID" value="SDM04793.1"/>
    <property type="molecule type" value="Genomic_DNA"/>
</dbReference>
<evidence type="ECO:0000256" key="3">
    <source>
        <dbReference type="ARBA" id="ARBA00023163"/>
    </source>
</evidence>
<keyword evidence="6" id="KW-1185">Reference proteome</keyword>
<dbReference type="InterPro" id="IPR046335">
    <property type="entry name" value="LacI/GalR-like_sensor"/>
</dbReference>
<accession>A0A1G9Q1J6</accession>
<dbReference type="SMART" id="SM00354">
    <property type="entry name" value="HTH_LACI"/>
    <property type="match status" value="1"/>
</dbReference>
<evidence type="ECO:0000259" key="4">
    <source>
        <dbReference type="PROSITE" id="PS50932"/>
    </source>
</evidence>
<dbReference type="Proteomes" id="UP000199202">
    <property type="component" value="Unassembled WGS sequence"/>
</dbReference>
<dbReference type="Pfam" id="PF00356">
    <property type="entry name" value="LacI"/>
    <property type="match status" value="1"/>
</dbReference>
<organism evidence="5 6">
    <name type="scientific">Nonomuraea jiangxiensis</name>
    <dbReference type="NCBI Taxonomy" id="633440"/>
    <lineage>
        <taxon>Bacteria</taxon>
        <taxon>Bacillati</taxon>
        <taxon>Actinomycetota</taxon>
        <taxon>Actinomycetes</taxon>
        <taxon>Streptosporangiales</taxon>
        <taxon>Streptosporangiaceae</taxon>
        <taxon>Nonomuraea</taxon>
    </lineage>
</organism>